<reference evidence="2 3" key="1">
    <citation type="journal article" date="2024" name="Plant Biotechnol. J.">
        <title>Dendrobium thyrsiflorum genome and its molecular insights into genes involved in important horticultural traits.</title>
        <authorList>
            <person name="Chen B."/>
            <person name="Wang J.Y."/>
            <person name="Zheng P.J."/>
            <person name="Li K.L."/>
            <person name="Liang Y.M."/>
            <person name="Chen X.F."/>
            <person name="Zhang C."/>
            <person name="Zhao X."/>
            <person name="He X."/>
            <person name="Zhang G.Q."/>
            <person name="Liu Z.J."/>
            <person name="Xu Q."/>
        </authorList>
    </citation>
    <scope>NUCLEOTIDE SEQUENCE [LARGE SCALE GENOMIC DNA]</scope>
    <source>
        <strain evidence="2">GZMU011</strain>
    </source>
</reference>
<keyword evidence="1" id="KW-0472">Membrane</keyword>
<dbReference type="Proteomes" id="UP001552299">
    <property type="component" value="Unassembled WGS sequence"/>
</dbReference>
<dbReference type="AlphaFoldDB" id="A0ABD0W9C5"/>
<proteinExistence type="predicted"/>
<keyword evidence="1" id="KW-1133">Transmembrane helix</keyword>
<organism evidence="2 3">
    <name type="scientific">Dendrobium thyrsiflorum</name>
    <name type="common">Pinecone-like raceme dendrobium</name>
    <name type="synonym">Orchid</name>
    <dbReference type="NCBI Taxonomy" id="117978"/>
    <lineage>
        <taxon>Eukaryota</taxon>
        <taxon>Viridiplantae</taxon>
        <taxon>Streptophyta</taxon>
        <taxon>Embryophyta</taxon>
        <taxon>Tracheophyta</taxon>
        <taxon>Spermatophyta</taxon>
        <taxon>Magnoliopsida</taxon>
        <taxon>Liliopsida</taxon>
        <taxon>Asparagales</taxon>
        <taxon>Orchidaceae</taxon>
        <taxon>Epidendroideae</taxon>
        <taxon>Malaxideae</taxon>
        <taxon>Dendrobiinae</taxon>
        <taxon>Dendrobium</taxon>
    </lineage>
</organism>
<dbReference type="CDD" id="cd22992">
    <property type="entry name" value="MOC1"/>
    <property type="match status" value="1"/>
</dbReference>
<keyword evidence="1" id="KW-0812">Transmembrane</keyword>
<keyword evidence="3" id="KW-1185">Reference proteome</keyword>
<accession>A0ABD0W9C5</accession>
<gene>
    <name evidence="2" type="ORF">M5K25_000909</name>
</gene>
<evidence type="ECO:0000313" key="3">
    <source>
        <dbReference type="Proteomes" id="UP001552299"/>
    </source>
</evidence>
<dbReference type="InterPro" id="IPR045290">
    <property type="entry name" value="MOC1-like"/>
</dbReference>
<feature type="transmembrane region" description="Helical" evidence="1">
    <location>
        <begin position="216"/>
        <end position="241"/>
    </location>
</feature>
<name>A0ABD0W9C5_DENTH</name>
<protein>
    <submittedName>
        <fullName evidence="2">Uncharacterized protein</fullName>
    </submittedName>
</protein>
<sequence length="321" mass="35789">MAVAPVRGGLCAVMVVAAGDGEISRKHFFLAQRLFDRPMVPMSSVFSTFRYKLRFFPANFRFFCTIPLDSRHTPQNFCCRKSAVLDGTSRVRVRVRINNAELKENWLDSLSCPFFEMGRLTVEETEQLERVSSPEWIVGVDPDVSGALALLKEDSSGCIAQVFDTPYLQVLVGKRTRKRIDARSIVQLLHSIGAPPGTRAYIEQSTPFPQDGKQGWWSGGFTYGLWIGILVASGFSVVPIASRLWKDQFQLCGSSYSKDDSRKTASILFPSMSSFLKRKKDHVSFDFLCTGRAEALLIAACGKGLKLQSEANIASDYDLKE</sequence>
<dbReference type="EMBL" id="JANQDX010000001">
    <property type="protein sequence ID" value="KAL0928971.1"/>
    <property type="molecule type" value="Genomic_DNA"/>
</dbReference>
<comment type="caution">
    <text evidence="2">The sequence shown here is derived from an EMBL/GenBank/DDBJ whole genome shotgun (WGS) entry which is preliminary data.</text>
</comment>
<dbReference type="PANTHER" id="PTHR36015">
    <property type="entry name" value="HOLLIDAY JUNCTION RESOLVASE MOC1, CHLOROPLASTIC-RELATED"/>
    <property type="match status" value="1"/>
</dbReference>
<dbReference type="PANTHER" id="PTHR36015:SF6">
    <property type="entry name" value="HOLLIDAY JUNCTION RESOLVASE MOC1, CHLOROPLASTIC-RELATED"/>
    <property type="match status" value="1"/>
</dbReference>
<evidence type="ECO:0000313" key="2">
    <source>
        <dbReference type="EMBL" id="KAL0928971.1"/>
    </source>
</evidence>
<evidence type="ECO:0000256" key="1">
    <source>
        <dbReference type="SAM" id="Phobius"/>
    </source>
</evidence>